<proteinExistence type="predicted"/>
<evidence type="ECO:0000313" key="2">
    <source>
        <dbReference type="EMBL" id="GAG04430.1"/>
    </source>
</evidence>
<name>X0UFS6_9ZZZZ</name>
<dbReference type="AlphaFoldDB" id="X0UFS6"/>
<dbReference type="InterPro" id="IPR036116">
    <property type="entry name" value="FN3_sf"/>
</dbReference>
<gene>
    <name evidence="2" type="ORF">S01H1_45998</name>
</gene>
<evidence type="ECO:0000259" key="1">
    <source>
        <dbReference type="PROSITE" id="PS50853"/>
    </source>
</evidence>
<organism evidence="2">
    <name type="scientific">marine sediment metagenome</name>
    <dbReference type="NCBI Taxonomy" id="412755"/>
    <lineage>
        <taxon>unclassified sequences</taxon>
        <taxon>metagenomes</taxon>
        <taxon>ecological metagenomes</taxon>
    </lineage>
</organism>
<dbReference type="Gene3D" id="2.60.40.10">
    <property type="entry name" value="Immunoglobulins"/>
    <property type="match status" value="1"/>
</dbReference>
<feature type="domain" description="Fibronectin type-III" evidence="1">
    <location>
        <begin position="71"/>
        <end position="163"/>
    </location>
</feature>
<sequence>MFVQSTKIRIASDLQFNNEILSETFPGARTSFAYNFPHDYQSLYWRVVMTTYANRVVATNVHPFGIDTAAPASQVESVYLMDNSYYALIWSGSDTTSGIDSYLVQYRALGESQWQTLHEVTKRTSTTFHPPDGRIYWFRTQAIDKAGLTESTSATGDMSTNQAIQVHRVILYPLIFQ</sequence>
<protein>
    <recommendedName>
        <fullName evidence="1">Fibronectin type-III domain-containing protein</fullName>
    </recommendedName>
</protein>
<dbReference type="CDD" id="cd00063">
    <property type="entry name" value="FN3"/>
    <property type="match status" value="1"/>
</dbReference>
<dbReference type="InterPro" id="IPR003961">
    <property type="entry name" value="FN3_dom"/>
</dbReference>
<reference evidence="2" key="1">
    <citation type="journal article" date="2014" name="Front. Microbiol.">
        <title>High frequency of phylogenetically diverse reductive dehalogenase-homologous genes in deep subseafloor sedimentary metagenomes.</title>
        <authorList>
            <person name="Kawai M."/>
            <person name="Futagami T."/>
            <person name="Toyoda A."/>
            <person name="Takaki Y."/>
            <person name="Nishi S."/>
            <person name="Hori S."/>
            <person name="Arai W."/>
            <person name="Tsubouchi T."/>
            <person name="Morono Y."/>
            <person name="Uchiyama I."/>
            <person name="Ito T."/>
            <person name="Fujiyama A."/>
            <person name="Inagaki F."/>
            <person name="Takami H."/>
        </authorList>
    </citation>
    <scope>NUCLEOTIDE SEQUENCE</scope>
    <source>
        <strain evidence="2">Expedition CK06-06</strain>
    </source>
</reference>
<comment type="caution">
    <text evidence="2">The sequence shown here is derived from an EMBL/GenBank/DDBJ whole genome shotgun (WGS) entry which is preliminary data.</text>
</comment>
<dbReference type="SUPFAM" id="SSF49265">
    <property type="entry name" value="Fibronectin type III"/>
    <property type="match status" value="1"/>
</dbReference>
<accession>X0UFS6</accession>
<dbReference type="EMBL" id="BARS01029431">
    <property type="protein sequence ID" value="GAG04430.1"/>
    <property type="molecule type" value="Genomic_DNA"/>
</dbReference>
<dbReference type="PROSITE" id="PS50853">
    <property type="entry name" value="FN3"/>
    <property type="match status" value="1"/>
</dbReference>
<dbReference type="InterPro" id="IPR013783">
    <property type="entry name" value="Ig-like_fold"/>
</dbReference>